<dbReference type="Proteomes" id="UP000002207">
    <property type="component" value="Chromosome"/>
</dbReference>
<dbReference type="InParanoid" id="C1F3D9"/>
<keyword evidence="3" id="KW-1185">Reference proteome</keyword>
<gene>
    <name evidence="2" type="ordered locus">ACP_0928</name>
</gene>
<dbReference type="HOGENOM" id="CLU_2152810_0_0_0"/>
<dbReference type="STRING" id="240015.ACP_0928"/>
<keyword evidence="1" id="KW-1133">Transmembrane helix</keyword>
<dbReference type="OrthoDB" id="9948229at2"/>
<evidence type="ECO:0000313" key="3">
    <source>
        <dbReference type="Proteomes" id="UP000002207"/>
    </source>
</evidence>
<dbReference type="EMBL" id="CP001472">
    <property type="protein sequence ID" value="ACO31303.1"/>
    <property type="molecule type" value="Genomic_DNA"/>
</dbReference>
<dbReference type="KEGG" id="aca:ACP_0928"/>
<dbReference type="AlphaFoldDB" id="C1F3D9"/>
<feature type="transmembrane region" description="Helical" evidence="1">
    <location>
        <begin position="38"/>
        <end position="55"/>
    </location>
</feature>
<protein>
    <submittedName>
        <fullName evidence="2">Uncharacterized protein</fullName>
    </submittedName>
</protein>
<keyword evidence="1" id="KW-0812">Transmembrane</keyword>
<evidence type="ECO:0000313" key="2">
    <source>
        <dbReference type="EMBL" id="ACO31303.1"/>
    </source>
</evidence>
<name>C1F3D9_ACIC5</name>
<keyword evidence="1" id="KW-0472">Membrane</keyword>
<sequence length="111" mass="12212">MSPLPRKLYLSGTVALLFAGASAWYILAALTPCQNLTPLTILATLSAFLISVCLRQMGRHPQRNIRLYLSACIAVAAITLVVDFHSVRSRRAVCGTPQWMQQSILPSRSQQ</sequence>
<proteinExistence type="predicted"/>
<evidence type="ECO:0000256" key="1">
    <source>
        <dbReference type="SAM" id="Phobius"/>
    </source>
</evidence>
<organism evidence="2 3">
    <name type="scientific">Acidobacterium capsulatum (strain ATCC 51196 / DSM 11244 / BCRC 80197 / JCM 7670 / NBRC 15755 / NCIMB 13165 / 161)</name>
    <dbReference type="NCBI Taxonomy" id="240015"/>
    <lineage>
        <taxon>Bacteria</taxon>
        <taxon>Pseudomonadati</taxon>
        <taxon>Acidobacteriota</taxon>
        <taxon>Terriglobia</taxon>
        <taxon>Terriglobales</taxon>
        <taxon>Acidobacteriaceae</taxon>
        <taxon>Acidobacterium</taxon>
    </lineage>
</organism>
<accession>C1F3D9</accession>
<reference evidence="2 3" key="1">
    <citation type="journal article" date="2009" name="Appl. Environ. Microbiol.">
        <title>Three genomes from the phylum Acidobacteria provide insight into the lifestyles of these microorganisms in soils.</title>
        <authorList>
            <person name="Ward N.L."/>
            <person name="Challacombe J.F."/>
            <person name="Janssen P.H."/>
            <person name="Henrissat B."/>
            <person name="Coutinho P.M."/>
            <person name="Wu M."/>
            <person name="Xie G."/>
            <person name="Haft D.H."/>
            <person name="Sait M."/>
            <person name="Badger J."/>
            <person name="Barabote R.D."/>
            <person name="Bradley B."/>
            <person name="Brettin T.S."/>
            <person name="Brinkac L.M."/>
            <person name="Bruce D."/>
            <person name="Creasy T."/>
            <person name="Daugherty S.C."/>
            <person name="Davidsen T.M."/>
            <person name="DeBoy R.T."/>
            <person name="Detter J.C."/>
            <person name="Dodson R.J."/>
            <person name="Durkin A.S."/>
            <person name="Ganapathy A."/>
            <person name="Gwinn-Giglio M."/>
            <person name="Han C.S."/>
            <person name="Khouri H."/>
            <person name="Kiss H."/>
            <person name="Kothari S.P."/>
            <person name="Madupu R."/>
            <person name="Nelson K.E."/>
            <person name="Nelson W.C."/>
            <person name="Paulsen I."/>
            <person name="Penn K."/>
            <person name="Ren Q."/>
            <person name="Rosovitz M.J."/>
            <person name="Selengut J.D."/>
            <person name="Shrivastava S."/>
            <person name="Sullivan S.A."/>
            <person name="Tapia R."/>
            <person name="Thompson L.S."/>
            <person name="Watkins K.L."/>
            <person name="Yang Q."/>
            <person name="Yu C."/>
            <person name="Zafar N."/>
            <person name="Zhou L."/>
            <person name="Kuske C.R."/>
        </authorList>
    </citation>
    <scope>NUCLEOTIDE SEQUENCE [LARGE SCALE GENOMIC DNA]</scope>
    <source>
        <strain evidence="3">ATCC 51196 / DSM 11244 / BCRC 80197 / JCM 7670 / NBRC 15755 / NCIMB 13165 / 161</strain>
    </source>
</reference>
<dbReference type="RefSeq" id="WP_015896092.1">
    <property type="nucleotide sequence ID" value="NC_012483.1"/>
</dbReference>
<feature type="transmembrane region" description="Helical" evidence="1">
    <location>
        <begin position="67"/>
        <end position="87"/>
    </location>
</feature>